<keyword evidence="13" id="KW-1185">Reference proteome</keyword>
<proteinExistence type="inferred from homology"/>
<feature type="binding site" evidence="11">
    <location>
        <position position="84"/>
    </location>
    <ligand>
        <name>Ni(2+)</name>
        <dbReference type="ChEBI" id="CHEBI:49786"/>
        <note>for nickel-dependent acireductone dioxygenase activity</note>
    </ligand>
</feature>
<keyword evidence="3 11" id="KW-0533">Nickel</keyword>
<comment type="subcellular location">
    <subcellularLocation>
        <location evidence="11">Cytoplasm</location>
    </subcellularLocation>
    <subcellularLocation>
        <location evidence="11">Nucleus</location>
    </subcellularLocation>
</comment>
<dbReference type="InterPro" id="IPR027496">
    <property type="entry name" value="ARD_euk"/>
</dbReference>
<keyword evidence="8 11" id="KW-0408">Iron</keyword>
<dbReference type="InterPro" id="IPR014710">
    <property type="entry name" value="RmlC-like_jellyroll"/>
</dbReference>
<dbReference type="PANTHER" id="PTHR23418">
    <property type="entry name" value="ACIREDUCTONE DIOXYGENASE"/>
    <property type="match status" value="1"/>
</dbReference>
<evidence type="ECO:0000256" key="9">
    <source>
        <dbReference type="ARBA" id="ARBA00023167"/>
    </source>
</evidence>
<dbReference type="FunFam" id="2.60.120.10:FF:000079">
    <property type="entry name" value="1,2-dihydroxy-3-keto-5-methylthiopentene dioxygenase"/>
    <property type="match status" value="1"/>
</dbReference>
<dbReference type="Pfam" id="PF03079">
    <property type="entry name" value="ARD"/>
    <property type="match status" value="1"/>
</dbReference>
<dbReference type="HAMAP" id="MF_03154">
    <property type="entry name" value="Salvage_MtnD_euk"/>
    <property type="match status" value="1"/>
</dbReference>
<evidence type="ECO:0000256" key="3">
    <source>
        <dbReference type="ARBA" id="ARBA00022596"/>
    </source>
</evidence>
<feature type="binding site" evidence="11">
    <location>
        <position position="129"/>
    </location>
    <ligand>
        <name>Ni(2+)</name>
        <dbReference type="ChEBI" id="CHEBI:49786"/>
        <note>for nickel-dependent acireductone dioxygenase activity</note>
    </ligand>
</feature>
<keyword evidence="5 11" id="KW-0479">Metal-binding</keyword>
<dbReference type="PANTHER" id="PTHR23418:SF0">
    <property type="entry name" value="ACIREDUCTONE DIOXYGENASE"/>
    <property type="match status" value="1"/>
</dbReference>
<evidence type="ECO:0000256" key="11">
    <source>
        <dbReference type="HAMAP-Rule" id="MF_03154"/>
    </source>
</evidence>
<feature type="binding site" evidence="11">
    <location>
        <position position="129"/>
    </location>
    <ligand>
        <name>Fe(2+)</name>
        <dbReference type="ChEBI" id="CHEBI:29033"/>
        <note>for iron-dependent acireductone dioxygenase activity</note>
    </ligand>
</feature>
<comment type="catalytic activity">
    <reaction evidence="1 11">
        <text>1,2-dihydroxy-5-(methylsulfanyl)pent-1-en-3-one + O2 = 4-methylsulfanyl-2-oxobutanoate + formate + 2 H(+)</text>
        <dbReference type="Rhea" id="RHEA:24504"/>
        <dbReference type="ChEBI" id="CHEBI:15378"/>
        <dbReference type="ChEBI" id="CHEBI:15379"/>
        <dbReference type="ChEBI" id="CHEBI:15740"/>
        <dbReference type="ChEBI" id="CHEBI:16723"/>
        <dbReference type="ChEBI" id="CHEBI:49252"/>
        <dbReference type="EC" id="1.13.11.54"/>
    </reaction>
</comment>
<keyword evidence="2 11" id="KW-0963">Cytoplasm</keyword>
<dbReference type="CDD" id="cd02232">
    <property type="entry name" value="cupin_ARD"/>
    <property type="match status" value="1"/>
</dbReference>
<dbReference type="Proteomes" id="UP000193560">
    <property type="component" value="Unassembled WGS sequence"/>
</dbReference>
<dbReference type="InterPro" id="IPR011051">
    <property type="entry name" value="RmlC_Cupin_sf"/>
</dbReference>
<evidence type="ECO:0000256" key="5">
    <source>
        <dbReference type="ARBA" id="ARBA00022723"/>
    </source>
</evidence>
<evidence type="ECO:0000256" key="8">
    <source>
        <dbReference type="ARBA" id="ARBA00023004"/>
    </source>
</evidence>
<dbReference type="GO" id="GO:0010308">
    <property type="term" value="F:acireductone dioxygenase (Ni2+-requiring) activity"/>
    <property type="evidence" value="ECO:0007669"/>
    <property type="project" value="UniProtKB-UniRule"/>
</dbReference>
<evidence type="ECO:0000256" key="4">
    <source>
        <dbReference type="ARBA" id="ARBA00022605"/>
    </source>
</evidence>
<dbReference type="GO" id="GO:0005506">
    <property type="term" value="F:iron ion binding"/>
    <property type="evidence" value="ECO:0007669"/>
    <property type="project" value="UniProtKB-UniRule"/>
</dbReference>
<dbReference type="SUPFAM" id="SSF51182">
    <property type="entry name" value="RmlC-like cupins"/>
    <property type="match status" value="1"/>
</dbReference>
<keyword evidence="6 11" id="KW-0223">Dioxygenase</keyword>
<evidence type="ECO:0000313" key="13">
    <source>
        <dbReference type="Proteomes" id="UP000193560"/>
    </source>
</evidence>
<sequence length="177" mass="20516">MRAYIFENSDLDQREPHDSGVEASLDDLKAIGVLYWKFDGPDALQQIDALSAERKYKNRDEITVSPDALGAVYEEKVKSFFAEHLHEDEEIRYIVDGTGYFDVRDKNDVWIRIAMGKGDMIILPAGMYHRFTTDSKNYLKAMRLFKEDPLWTPINRPLADDNKHRAEYLSHFNITAP</sequence>
<dbReference type="EC" id="1.13.11.54" evidence="11"/>
<dbReference type="InterPro" id="IPR004313">
    <property type="entry name" value="ARD"/>
</dbReference>
<comment type="cofactor">
    <cofactor evidence="11">
        <name>Fe(2+)</name>
        <dbReference type="ChEBI" id="CHEBI:29033"/>
    </cofactor>
    <cofactor evidence="11">
        <name>Ni(2+)</name>
        <dbReference type="ChEBI" id="CHEBI:49786"/>
    </cofactor>
    <text evidence="11">Binds either 1 Fe or Ni cation per monomer. Iron-binding promotes an acireductone dioxygenase reaction producing 2-keto-4-methylthiobutyrate, while nickel-binding promotes an acireductone dioxygenase reaction producing 3-(methylsulfanyl)propanoate.</text>
</comment>
<feature type="binding site" evidence="11">
    <location>
        <position position="90"/>
    </location>
    <ligand>
        <name>Fe(2+)</name>
        <dbReference type="ChEBI" id="CHEBI:29033"/>
        <note>for iron-dependent acireductone dioxygenase activity</note>
    </ligand>
</feature>
<organism evidence="12 13">
    <name type="scientific">Absidia repens</name>
    <dbReference type="NCBI Taxonomy" id="90262"/>
    <lineage>
        <taxon>Eukaryota</taxon>
        <taxon>Fungi</taxon>
        <taxon>Fungi incertae sedis</taxon>
        <taxon>Mucoromycota</taxon>
        <taxon>Mucoromycotina</taxon>
        <taxon>Mucoromycetes</taxon>
        <taxon>Mucorales</taxon>
        <taxon>Cunninghamellaceae</taxon>
        <taxon>Absidia</taxon>
    </lineage>
</organism>
<comment type="function">
    <text evidence="11">Catalyzes 2 different reactions between oxygen and the acireductone 1,2-dihydroxy-3-keto-5-methylthiopentene (DHK-MTPene) depending upon the metal bound in the active site. Fe-containing acireductone dioxygenase (Fe-ARD) produces formate and 2-keto-4-methylthiobutyrate (KMTB), the alpha-ketoacid precursor of methionine in the methionine recycle pathway. Ni-containing acireductone dioxygenase (Ni-ARD) produces methylthiopropionate, carbon monoxide and formate, and does not lie on the methionine recycle pathway.</text>
</comment>
<dbReference type="GO" id="GO:0016151">
    <property type="term" value="F:nickel cation binding"/>
    <property type="evidence" value="ECO:0007669"/>
    <property type="project" value="UniProtKB-UniRule"/>
</dbReference>
<feature type="binding site" evidence="11">
    <location>
        <position position="86"/>
    </location>
    <ligand>
        <name>Ni(2+)</name>
        <dbReference type="ChEBI" id="CHEBI:49786"/>
        <note>for nickel-dependent acireductone dioxygenase activity</note>
    </ligand>
</feature>
<evidence type="ECO:0000313" key="12">
    <source>
        <dbReference type="EMBL" id="ORZ19345.1"/>
    </source>
</evidence>
<feature type="binding site" evidence="11">
    <location>
        <position position="84"/>
    </location>
    <ligand>
        <name>Fe(2+)</name>
        <dbReference type="ChEBI" id="CHEBI:29033"/>
        <note>for iron-dependent acireductone dioxygenase activity</note>
    </ligand>
</feature>
<dbReference type="GO" id="GO:0005634">
    <property type="term" value="C:nucleus"/>
    <property type="evidence" value="ECO:0007669"/>
    <property type="project" value="UniProtKB-SubCell"/>
</dbReference>
<dbReference type="GO" id="GO:0005737">
    <property type="term" value="C:cytoplasm"/>
    <property type="evidence" value="ECO:0007669"/>
    <property type="project" value="UniProtKB-SubCell"/>
</dbReference>
<evidence type="ECO:0000256" key="7">
    <source>
        <dbReference type="ARBA" id="ARBA00023002"/>
    </source>
</evidence>
<keyword evidence="4 11" id="KW-0028">Amino-acid biosynthesis</keyword>
<comment type="pathway">
    <text evidence="11">Amino-acid biosynthesis; L-methionine biosynthesis via salvage pathway; L-methionine from S-methyl-5-thio-alpha-D-ribose 1-phosphate: step 5/6.</text>
</comment>
<dbReference type="STRING" id="90262.A0A1X2IMU8"/>
<dbReference type="UniPathway" id="UPA00904">
    <property type="reaction ID" value="UER00878"/>
</dbReference>
<feature type="binding site" evidence="11">
    <location>
        <position position="86"/>
    </location>
    <ligand>
        <name>Fe(2+)</name>
        <dbReference type="ChEBI" id="CHEBI:29033"/>
        <note>for iron-dependent acireductone dioxygenase activity</note>
    </ligand>
</feature>
<evidence type="ECO:0000256" key="2">
    <source>
        <dbReference type="ARBA" id="ARBA00022490"/>
    </source>
</evidence>
<reference evidence="12 13" key="1">
    <citation type="submission" date="2016-07" db="EMBL/GenBank/DDBJ databases">
        <title>Pervasive Adenine N6-methylation of Active Genes in Fungi.</title>
        <authorList>
            <consortium name="DOE Joint Genome Institute"/>
            <person name="Mondo S.J."/>
            <person name="Dannebaum R.O."/>
            <person name="Kuo R.C."/>
            <person name="Labutti K."/>
            <person name="Haridas S."/>
            <person name="Kuo A."/>
            <person name="Salamov A."/>
            <person name="Ahrendt S.R."/>
            <person name="Lipzen A."/>
            <person name="Sullivan W."/>
            <person name="Andreopoulos W.B."/>
            <person name="Clum A."/>
            <person name="Lindquist E."/>
            <person name="Daum C."/>
            <person name="Ramamoorthy G.K."/>
            <person name="Gryganskyi A."/>
            <person name="Culley D."/>
            <person name="Magnuson J.K."/>
            <person name="James T.Y."/>
            <person name="O'Malley M.A."/>
            <person name="Stajich J.E."/>
            <person name="Spatafora J.W."/>
            <person name="Visel A."/>
            <person name="Grigoriev I.V."/>
        </authorList>
    </citation>
    <scope>NUCLEOTIDE SEQUENCE [LARGE SCALE GENOMIC DNA]</scope>
    <source>
        <strain evidence="12 13">NRRL 1336</strain>
    </source>
</reference>
<comment type="caution">
    <text evidence="12">The sequence shown here is derived from an EMBL/GenBank/DDBJ whole genome shotgun (WGS) entry which is preliminary data.</text>
</comment>
<dbReference type="EC" id="1.13.11.53" evidence="11"/>
<accession>A0A1X2IMU8</accession>
<comment type="similarity">
    <text evidence="11">Belongs to the acireductone dioxygenase (ARD) family.</text>
</comment>
<dbReference type="GO" id="GO:0019509">
    <property type="term" value="P:L-methionine salvage from methylthioadenosine"/>
    <property type="evidence" value="ECO:0007669"/>
    <property type="project" value="UniProtKB-UniRule"/>
</dbReference>
<keyword evidence="7 11" id="KW-0560">Oxidoreductase</keyword>
<keyword evidence="9 11" id="KW-0486">Methionine biosynthesis</keyword>
<evidence type="ECO:0000256" key="10">
    <source>
        <dbReference type="ARBA" id="ARBA00023242"/>
    </source>
</evidence>
<keyword evidence="10 11" id="KW-0539">Nucleus</keyword>
<dbReference type="EMBL" id="MCGE01000007">
    <property type="protein sequence ID" value="ORZ19345.1"/>
    <property type="molecule type" value="Genomic_DNA"/>
</dbReference>
<protein>
    <recommendedName>
        <fullName evidence="11">Acireductone dioxygenase</fullName>
    </recommendedName>
    <alternativeName>
        <fullName evidence="11">Acireductone dioxygenase (Fe(2+)-requiring)</fullName>
        <shortName evidence="11">ARD'</shortName>
        <shortName evidence="11">Fe-ARD</shortName>
        <ecNumber evidence="11">1.13.11.54</ecNumber>
    </alternativeName>
    <alternativeName>
        <fullName evidence="11">Acireductone dioxygenase (Ni(2+)-requiring)</fullName>
        <shortName evidence="11">ARD</shortName>
        <shortName evidence="11">Ni-ARD</shortName>
        <ecNumber evidence="11">1.13.11.53</ecNumber>
    </alternativeName>
</protein>
<comment type="catalytic activity">
    <reaction evidence="11">
        <text>1,2-dihydroxy-5-(methylsulfanyl)pent-1-en-3-one + O2 = 3-(methylsulfanyl)propanoate + CO + formate + 2 H(+)</text>
        <dbReference type="Rhea" id="RHEA:14161"/>
        <dbReference type="ChEBI" id="CHEBI:15378"/>
        <dbReference type="ChEBI" id="CHEBI:15379"/>
        <dbReference type="ChEBI" id="CHEBI:15740"/>
        <dbReference type="ChEBI" id="CHEBI:17245"/>
        <dbReference type="ChEBI" id="CHEBI:49016"/>
        <dbReference type="ChEBI" id="CHEBI:49252"/>
        <dbReference type="EC" id="1.13.11.53"/>
    </reaction>
</comment>
<gene>
    <name evidence="11" type="primary">ADI1</name>
    <name evidence="12" type="ORF">BCR42DRAFT_409607</name>
</gene>
<dbReference type="AlphaFoldDB" id="A0A1X2IMU8"/>
<dbReference type="Gene3D" id="2.60.120.10">
    <property type="entry name" value="Jelly Rolls"/>
    <property type="match status" value="1"/>
</dbReference>
<dbReference type="GO" id="GO:0010309">
    <property type="term" value="F:acireductone dioxygenase [iron(II)-requiring] activity"/>
    <property type="evidence" value="ECO:0007669"/>
    <property type="project" value="UniProtKB-UniRule"/>
</dbReference>
<evidence type="ECO:0000256" key="6">
    <source>
        <dbReference type="ARBA" id="ARBA00022964"/>
    </source>
</evidence>
<dbReference type="OrthoDB" id="1867259at2759"/>
<feature type="binding site" evidence="11">
    <location>
        <position position="90"/>
    </location>
    <ligand>
        <name>Ni(2+)</name>
        <dbReference type="ChEBI" id="CHEBI:49786"/>
        <note>for nickel-dependent acireductone dioxygenase activity</note>
    </ligand>
</feature>
<name>A0A1X2IMU8_9FUNG</name>
<evidence type="ECO:0000256" key="1">
    <source>
        <dbReference type="ARBA" id="ARBA00000428"/>
    </source>
</evidence>